<keyword evidence="3" id="KW-0238">DNA-binding</keyword>
<proteinExistence type="inferred from homology"/>
<gene>
    <name evidence="6" type="ORF">SAMN05444340_12410</name>
</gene>
<name>A0A1H3NHX6_9RHOB</name>
<sequence length="303" mass="32805">MTIRMLKTLIAVAEHGTFSAAADSVFITHAAVSQQMKALEEEWNLALFDRSKRTPELTSLGAAIVAKAREVVHAYDNLVPSVTCGDWLNGELTLGAVPTTLTGLVPSSVGMLKREHADLHVRVVPGLATDLISQVERGALDAAIVTRPHVVQAKHAWRDIAVEPLVLLASVESESEDPVYLLETNPFIRYSRQAIVGGIIEDWLQKHGIKVSESMELGNLESIGSMVLANLGVSIVPRSCVSAPNPLPVRWISLGPSAPTRQLSLVSRADSVKVRVFEALHERLQRAVTVGSFSPVHQFGKPN</sequence>
<dbReference type="Pfam" id="PF03466">
    <property type="entry name" value="LysR_substrate"/>
    <property type="match status" value="1"/>
</dbReference>
<keyword evidence="4" id="KW-0804">Transcription</keyword>
<reference evidence="6 7" key="1">
    <citation type="submission" date="2016-10" db="EMBL/GenBank/DDBJ databases">
        <authorList>
            <person name="de Groot N.N."/>
        </authorList>
    </citation>
    <scope>NUCLEOTIDE SEQUENCE [LARGE SCALE GENOMIC DNA]</scope>
    <source>
        <strain evidence="6 7">DSM 26880</strain>
    </source>
</reference>
<dbReference type="InterPro" id="IPR005119">
    <property type="entry name" value="LysR_subst-bd"/>
</dbReference>
<dbReference type="GO" id="GO:0003677">
    <property type="term" value="F:DNA binding"/>
    <property type="evidence" value="ECO:0007669"/>
    <property type="project" value="UniProtKB-KW"/>
</dbReference>
<dbReference type="AlphaFoldDB" id="A0A1H3NHX6"/>
<dbReference type="FunFam" id="1.10.10.10:FF:000001">
    <property type="entry name" value="LysR family transcriptional regulator"/>
    <property type="match status" value="1"/>
</dbReference>
<dbReference type="EMBL" id="FNPF01000024">
    <property type="protein sequence ID" value="SDY88055.1"/>
    <property type="molecule type" value="Genomic_DNA"/>
</dbReference>
<dbReference type="OrthoDB" id="9811588at2"/>
<dbReference type="GO" id="GO:0003700">
    <property type="term" value="F:DNA-binding transcription factor activity"/>
    <property type="evidence" value="ECO:0007669"/>
    <property type="project" value="InterPro"/>
</dbReference>
<dbReference type="InterPro" id="IPR036390">
    <property type="entry name" value="WH_DNA-bd_sf"/>
</dbReference>
<evidence type="ECO:0000256" key="3">
    <source>
        <dbReference type="ARBA" id="ARBA00023125"/>
    </source>
</evidence>
<dbReference type="Gene3D" id="3.40.190.10">
    <property type="entry name" value="Periplasmic binding protein-like II"/>
    <property type="match status" value="2"/>
</dbReference>
<keyword evidence="7" id="KW-1185">Reference proteome</keyword>
<evidence type="ECO:0000313" key="7">
    <source>
        <dbReference type="Proteomes" id="UP000199286"/>
    </source>
</evidence>
<dbReference type="SUPFAM" id="SSF53850">
    <property type="entry name" value="Periplasmic binding protein-like II"/>
    <property type="match status" value="1"/>
</dbReference>
<dbReference type="InterPro" id="IPR000847">
    <property type="entry name" value="LysR_HTH_N"/>
</dbReference>
<comment type="similarity">
    <text evidence="1">Belongs to the LysR transcriptional regulatory family.</text>
</comment>
<dbReference type="InterPro" id="IPR036388">
    <property type="entry name" value="WH-like_DNA-bd_sf"/>
</dbReference>
<evidence type="ECO:0000256" key="2">
    <source>
        <dbReference type="ARBA" id="ARBA00023015"/>
    </source>
</evidence>
<dbReference type="GO" id="GO:0005829">
    <property type="term" value="C:cytosol"/>
    <property type="evidence" value="ECO:0007669"/>
    <property type="project" value="TreeGrafter"/>
</dbReference>
<evidence type="ECO:0000259" key="5">
    <source>
        <dbReference type="PROSITE" id="PS50931"/>
    </source>
</evidence>
<dbReference type="PANTHER" id="PTHR30419">
    <property type="entry name" value="HTH-TYPE TRANSCRIPTIONAL REGULATOR YBHD"/>
    <property type="match status" value="1"/>
</dbReference>
<accession>A0A1H3NHX6</accession>
<evidence type="ECO:0000256" key="4">
    <source>
        <dbReference type="ARBA" id="ARBA00023163"/>
    </source>
</evidence>
<evidence type="ECO:0000313" key="6">
    <source>
        <dbReference type="EMBL" id="SDY88055.1"/>
    </source>
</evidence>
<dbReference type="SUPFAM" id="SSF46785">
    <property type="entry name" value="Winged helix' DNA-binding domain"/>
    <property type="match status" value="1"/>
</dbReference>
<evidence type="ECO:0000256" key="1">
    <source>
        <dbReference type="ARBA" id="ARBA00009437"/>
    </source>
</evidence>
<dbReference type="Proteomes" id="UP000199286">
    <property type="component" value="Unassembled WGS sequence"/>
</dbReference>
<organism evidence="6 7">
    <name type="scientific">Citreimonas salinaria</name>
    <dbReference type="NCBI Taxonomy" id="321339"/>
    <lineage>
        <taxon>Bacteria</taxon>
        <taxon>Pseudomonadati</taxon>
        <taxon>Pseudomonadota</taxon>
        <taxon>Alphaproteobacteria</taxon>
        <taxon>Rhodobacterales</taxon>
        <taxon>Roseobacteraceae</taxon>
        <taxon>Citreimonas</taxon>
    </lineage>
</organism>
<dbReference type="STRING" id="321339.SAMN05444340_12410"/>
<protein>
    <submittedName>
        <fullName evidence="6">Transcriptional regulator, LysR family</fullName>
    </submittedName>
</protein>
<keyword evidence="2" id="KW-0805">Transcription regulation</keyword>
<feature type="domain" description="HTH lysR-type" evidence="5">
    <location>
        <begin position="1"/>
        <end position="58"/>
    </location>
</feature>
<dbReference type="Gene3D" id="1.10.10.10">
    <property type="entry name" value="Winged helix-like DNA-binding domain superfamily/Winged helix DNA-binding domain"/>
    <property type="match status" value="1"/>
</dbReference>
<dbReference type="Pfam" id="PF00126">
    <property type="entry name" value="HTH_1"/>
    <property type="match status" value="1"/>
</dbReference>
<dbReference type="PROSITE" id="PS50931">
    <property type="entry name" value="HTH_LYSR"/>
    <property type="match status" value="1"/>
</dbReference>
<dbReference type="InterPro" id="IPR050950">
    <property type="entry name" value="HTH-type_LysR_regulators"/>
</dbReference>